<reference evidence="8 9" key="1">
    <citation type="journal article" date="2016" name="Front. Microbiol.">
        <title>Comprehensive Phylogenetic Analysis of Bovine Non-aureus Staphylococci Species Based on Whole-Genome Sequencing.</title>
        <authorList>
            <person name="Naushad S."/>
            <person name="Barkema H.W."/>
            <person name="Luby C."/>
            <person name="Condas L.A."/>
            <person name="Nobrega D.B."/>
            <person name="Carson D.A."/>
            <person name="De Buck J."/>
        </authorList>
    </citation>
    <scope>NUCLEOTIDE SEQUENCE [LARGE SCALE GENOMIC DNA]</scope>
    <source>
        <strain evidence="8 9">SNUC 4781</strain>
    </source>
</reference>
<feature type="transmembrane region" description="Helical" evidence="6">
    <location>
        <begin position="278"/>
        <end position="301"/>
    </location>
</feature>
<feature type="transmembrane region" description="Helical" evidence="6">
    <location>
        <begin position="313"/>
        <end position="332"/>
    </location>
</feature>
<dbReference type="RefSeq" id="WP_119484215.1">
    <property type="nucleotide sequence ID" value="NZ_QYJN01000001.1"/>
</dbReference>
<dbReference type="GO" id="GO:0005886">
    <property type="term" value="C:plasma membrane"/>
    <property type="evidence" value="ECO:0007669"/>
    <property type="project" value="UniProtKB-SubCell"/>
</dbReference>
<evidence type="ECO:0000256" key="2">
    <source>
        <dbReference type="ARBA" id="ARBA00022475"/>
    </source>
</evidence>
<feature type="transmembrane region" description="Helical" evidence="6">
    <location>
        <begin position="183"/>
        <end position="208"/>
    </location>
</feature>
<keyword evidence="5 6" id="KW-0472">Membrane</keyword>
<evidence type="ECO:0000256" key="4">
    <source>
        <dbReference type="ARBA" id="ARBA00022989"/>
    </source>
</evidence>
<dbReference type="PANTHER" id="PTHR30294:SF29">
    <property type="entry name" value="MULTIDRUG ABC TRANSPORTER PERMEASE YBHS-RELATED"/>
    <property type="match status" value="1"/>
</dbReference>
<evidence type="ECO:0000256" key="1">
    <source>
        <dbReference type="ARBA" id="ARBA00004651"/>
    </source>
</evidence>
<feature type="transmembrane region" description="Helical" evidence="6">
    <location>
        <begin position="21"/>
        <end position="42"/>
    </location>
</feature>
<proteinExistence type="predicted"/>
<dbReference type="Pfam" id="PF12698">
    <property type="entry name" value="ABC2_membrane_3"/>
    <property type="match status" value="1"/>
</dbReference>
<dbReference type="GO" id="GO:0140359">
    <property type="term" value="F:ABC-type transporter activity"/>
    <property type="evidence" value="ECO:0007669"/>
    <property type="project" value="InterPro"/>
</dbReference>
<dbReference type="OrthoDB" id="9768837at2"/>
<dbReference type="Proteomes" id="UP000265541">
    <property type="component" value="Unassembled WGS sequence"/>
</dbReference>
<feature type="domain" description="ABC-2 type transporter transmembrane" evidence="7">
    <location>
        <begin position="19"/>
        <end position="387"/>
    </location>
</feature>
<feature type="transmembrane region" description="Helical" evidence="6">
    <location>
        <begin position="363"/>
        <end position="387"/>
    </location>
</feature>
<evidence type="ECO:0000256" key="6">
    <source>
        <dbReference type="SAM" id="Phobius"/>
    </source>
</evidence>
<evidence type="ECO:0000256" key="5">
    <source>
        <dbReference type="ARBA" id="ARBA00023136"/>
    </source>
</evidence>
<evidence type="ECO:0000259" key="7">
    <source>
        <dbReference type="Pfam" id="PF12698"/>
    </source>
</evidence>
<dbReference type="InterPro" id="IPR013525">
    <property type="entry name" value="ABC2_TM"/>
</dbReference>
<accession>A0A3A0WA79</accession>
<keyword evidence="3 6" id="KW-0812">Transmembrane</keyword>
<comment type="subcellular location">
    <subcellularLocation>
        <location evidence="1">Cell membrane</location>
        <topology evidence="1">Multi-pass membrane protein</topology>
    </subcellularLocation>
</comment>
<dbReference type="EMBL" id="QYJN01000001">
    <property type="protein sequence ID" value="RIP37402.1"/>
    <property type="molecule type" value="Genomic_DNA"/>
</dbReference>
<evidence type="ECO:0000313" key="9">
    <source>
        <dbReference type="Proteomes" id="UP000265541"/>
    </source>
</evidence>
<name>A0A3A0WA79_STAGA</name>
<feature type="transmembrane region" description="Helical" evidence="6">
    <location>
        <begin position="229"/>
        <end position="258"/>
    </location>
</feature>
<comment type="caution">
    <text evidence="8">The sequence shown here is derived from an EMBL/GenBank/DDBJ whole genome shotgun (WGS) entry which is preliminary data.</text>
</comment>
<protein>
    <submittedName>
        <fullName evidence="8">ABC transporter permease</fullName>
    </submittedName>
</protein>
<keyword evidence="4 6" id="KW-1133">Transmembrane helix</keyword>
<evidence type="ECO:0000313" key="8">
    <source>
        <dbReference type="EMBL" id="RIP37402.1"/>
    </source>
</evidence>
<sequence length="415" mass="46522">MDKFWSTFKLTYKNKVTTKSFQIFTVIVIILILAAANINKIIDLFDHGSDKVGIVTDNKQLYKFINRQSKQLDDNAQYVKVTEQDAKTDLKKDKLDKAYILTITDNQKIKGKIISKDNVSTADKEQLSAVLSTIQTQLTAANLNLSPKELKQLQAQSQVTSEVIDNTTAQSDLTEAQKAFNMIIVYAGVMLMFFIVINYASQVAMEIATEKTSRVIEMIITSVSPVTHILAKIFGVIAVALTQIAIFFIAGLISFFVFDIRKMLNDFKVEPNDLTAQLITVGVISLLLGILSYIILAAILGSITARIEDINQALMPMTLLSMIGFYIALFSIMNPDTLLVKITSFIPLISPFVMFVRAATPEVALWEIIVSFILSIITIFILLWVAVRSYKDTILSFDKGIIRAFKRIFNREKVK</sequence>
<gene>
    <name evidence="8" type="ORF">BUZ14_02275</name>
</gene>
<dbReference type="AlphaFoldDB" id="A0A3A0WA79"/>
<dbReference type="InterPro" id="IPR051449">
    <property type="entry name" value="ABC-2_transporter_component"/>
</dbReference>
<keyword evidence="2" id="KW-1003">Cell membrane</keyword>
<feature type="transmembrane region" description="Helical" evidence="6">
    <location>
        <begin position="338"/>
        <end position="356"/>
    </location>
</feature>
<dbReference type="PANTHER" id="PTHR30294">
    <property type="entry name" value="MEMBRANE COMPONENT OF ABC TRANSPORTER YHHJ-RELATED"/>
    <property type="match status" value="1"/>
</dbReference>
<evidence type="ECO:0000256" key="3">
    <source>
        <dbReference type="ARBA" id="ARBA00022692"/>
    </source>
</evidence>
<organism evidence="8 9">
    <name type="scientific">Staphylococcus gallinarum</name>
    <dbReference type="NCBI Taxonomy" id="1293"/>
    <lineage>
        <taxon>Bacteria</taxon>
        <taxon>Bacillati</taxon>
        <taxon>Bacillota</taxon>
        <taxon>Bacilli</taxon>
        <taxon>Bacillales</taxon>
        <taxon>Staphylococcaceae</taxon>
        <taxon>Staphylococcus</taxon>
    </lineage>
</organism>